<dbReference type="Pfam" id="PF01408">
    <property type="entry name" value="GFO_IDH_MocA"/>
    <property type="match status" value="1"/>
</dbReference>
<evidence type="ECO:0000313" key="5">
    <source>
        <dbReference type="EMBL" id="KGJ54550.1"/>
    </source>
</evidence>
<dbReference type="EMBL" id="JQIF01000014">
    <property type="protein sequence ID" value="KGJ54550.1"/>
    <property type="molecule type" value="Genomic_DNA"/>
</dbReference>
<organism evidence="5 6">
    <name type="scientific">Clostridium innocuum</name>
    <dbReference type="NCBI Taxonomy" id="1522"/>
    <lineage>
        <taxon>Bacteria</taxon>
        <taxon>Bacillati</taxon>
        <taxon>Bacillota</taxon>
        <taxon>Clostridia</taxon>
        <taxon>Eubacteriales</taxon>
        <taxon>Clostridiaceae</taxon>
        <taxon>Clostridium</taxon>
    </lineage>
</organism>
<dbReference type="Pfam" id="PF22725">
    <property type="entry name" value="GFO_IDH_MocA_C3"/>
    <property type="match status" value="1"/>
</dbReference>
<dbReference type="PANTHER" id="PTHR22604">
    <property type="entry name" value="OXIDOREDUCTASES"/>
    <property type="match status" value="1"/>
</dbReference>
<evidence type="ECO:0000256" key="2">
    <source>
        <dbReference type="ARBA" id="ARBA00023002"/>
    </source>
</evidence>
<dbReference type="GO" id="GO:0000166">
    <property type="term" value="F:nucleotide binding"/>
    <property type="evidence" value="ECO:0007669"/>
    <property type="project" value="InterPro"/>
</dbReference>
<evidence type="ECO:0008006" key="7">
    <source>
        <dbReference type="Google" id="ProtNLM"/>
    </source>
</evidence>
<dbReference type="Gene3D" id="3.30.360.10">
    <property type="entry name" value="Dihydrodipicolinate Reductase, domain 2"/>
    <property type="match status" value="1"/>
</dbReference>
<keyword evidence="2" id="KW-0560">Oxidoreductase</keyword>
<dbReference type="PANTHER" id="PTHR22604:SF105">
    <property type="entry name" value="TRANS-1,2-DIHYDROBENZENE-1,2-DIOL DEHYDROGENASE"/>
    <property type="match status" value="1"/>
</dbReference>
<accession>A0A099IA37</accession>
<evidence type="ECO:0000313" key="6">
    <source>
        <dbReference type="Proteomes" id="UP000030008"/>
    </source>
</evidence>
<name>A0A099IA37_CLOIN</name>
<evidence type="ECO:0000256" key="1">
    <source>
        <dbReference type="ARBA" id="ARBA00010928"/>
    </source>
</evidence>
<reference evidence="5 6" key="1">
    <citation type="submission" date="2014-08" db="EMBL/GenBank/DDBJ databases">
        <title>Clostridium innocuum, an unnegligible vancomycin-resistant pathogen causing extra-intestinal infections.</title>
        <authorList>
            <person name="Feng Y."/>
            <person name="Chiu C.-H."/>
        </authorList>
    </citation>
    <scope>NUCLEOTIDE SEQUENCE [LARGE SCALE GENOMIC DNA]</scope>
    <source>
        <strain evidence="5 6">AN88</strain>
    </source>
</reference>
<dbReference type="GO" id="GO:0016491">
    <property type="term" value="F:oxidoreductase activity"/>
    <property type="evidence" value="ECO:0007669"/>
    <property type="project" value="UniProtKB-KW"/>
</dbReference>
<evidence type="ECO:0000259" key="4">
    <source>
        <dbReference type="Pfam" id="PF22725"/>
    </source>
</evidence>
<dbReference type="InterPro" id="IPR000683">
    <property type="entry name" value="Gfo/Idh/MocA-like_OxRdtase_N"/>
</dbReference>
<proteinExistence type="inferred from homology"/>
<dbReference type="RefSeq" id="WP_044903961.1">
    <property type="nucleotide sequence ID" value="NZ_JQIF01000014.1"/>
</dbReference>
<evidence type="ECO:0000259" key="3">
    <source>
        <dbReference type="Pfam" id="PF01408"/>
    </source>
</evidence>
<dbReference type="Proteomes" id="UP000030008">
    <property type="component" value="Unassembled WGS sequence"/>
</dbReference>
<comment type="similarity">
    <text evidence="1">Belongs to the Gfo/Idh/MocA family.</text>
</comment>
<dbReference type="SUPFAM" id="SSF55347">
    <property type="entry name" value="Glyceraldehyde-3-phosphate dehydrogenase-like, C-terminal domain"/>
    <property type="match status" value="1"/>
</dbReference>
<feature type="domain" description="Gfo/Idh/MocA-like oxidoreductase N-terminal" evidence="3">
    <location>
        <begin position="3"/>
        <end position="115"/>
    </location>
</feature>
<dbReference type="Gene3D" id="3.40.50.720">
    <property type="entry name" value="NAD(P)-binding Rossmann-like Domain"/>
    <property type="match status" value="1"/>
</dbReference>
<dbReference type="AlphaFoldDB" id="A0A099IA37"/>
<comment type="caution">
    <text evidence="5">The sequence shown here is derived from an EMBL/GenBank/DDBJ whole genome shotgun (WGS) entry which is preliminary data.</text>
</comment>
<gene>
    <name evidence="5" type="ORF">CIAN88_02685</name>
</gene>
<protein>
    <recommendedName>
        <fullName evidence="7">Gfo/Idh/MocA family oxidoreductase</fullName>
    </recommendedName>
</protein>
<sequence>MKNWGIIGLGNIAEEFAQNMVRMHPIYGAAARDVKKAETFQRKYNVLHIYSSYQELLEDDAIDIVYIATVNAQHFTNIMECLQHGKHVLCEKAIWGNYEELVTAYHYAKDHNLLLCEAMTIYHMPLFKKISEMIDKGVLGKIKLVEADLGSLKEDDPTNRFFSKELGGGAMLDIGTYTLSFLRYFLKGNITGIKHVMHKYPTGVDEMWGIAVTTDQDEIGNANITFRAKLPKRGVIAGDKAYITVYNYVRAQEAQLTYPNGETVLIQEGKTEQALEYEIKDIEDNLDNPENGKDYMRLTLDVVRCMDSLLRQENLM</sequence>
<dbReference type="SUPFAM" id="SSF51735">
    <property type="entry name" value="NAD(P)-binding Rossmann-fold domains"/>
    <property type="match status" value="1"/>
</dbReference>
<dbReference type="InterPro" id="IPR050984">
    <property type="entry name" value="Gfo/Idh/MocA_domain"/>
</dbReference>
<dbReference type="InterPro" id="IPR036291">
    <property type="entry name" value="NAD(P)-bd_dom_sf"/>
</dbReference>
<dbReference type="InterPro" id="IPR055170">
    <property type="entry name" value="GFO_IDH_MocA-like_dom"/>
</dbReference>
<feature type="domain" description="GFO/IDH/MocA-like oxidoreductase" evidence="4">
    <location>
        <begin position="127"/>
        <end position="243"/>
    </location>
</feature>